<organism evidence="1">
    <name type="scientific">Magallana gigas</name>
    <name type="common">Pacific oyster</name>
    <name type="synonym">Crassostrea gigas</name>
    <dbReference type="NCBI Taxonomy" id="29159"/>
    <lineage>
        <taxon>Eukaryota</taxon>
        <taxon>Metazoa</taxon>
        <taxon>Spiralia</taxon>
        <taxon>Lophotrochozoa</taxon>
        <taxon>Mollusca</taxon>
        <taxon>Bivalvia</taxon>
        <taxon>Autobranchia</taxon>
        <taxon>Pteriomorphia</taxon>
        <taxon>Ostreida</taxon>
        <taxon>Ostreoidea</taxon>
        <taxon>Ostreidae</taxon>
        <taxon>Magallana</taxon>
    </lineage>
</organism>
<reference evidence="1" key="1">
    <citation type="journal article" date="2012" name="Nature">
        <title>The oyster genome reveals stress adaptation and complexity of shell formation.</title>
        <authorList>
            <person name="Zhang G."/>
            <person name="Fang X."/>
            <person name="Guo X."/>
            <person name="Li L."/>
            <person name="Luo R."/>
            <person name="Xu F."/>
            <person name="Yang P."/>
            <person name="Zhang L."/>
            <person name="Wang X."/>
            <person name="Qi H."/>
            <person name="Xiong Z."/>
            <person name="Que H."/>
            <person name="Xie Y."/>
            <person name="Holland P.W."/>
            <person name="Paps J."/>
            <person name="Zhu Y."/>
            <person name="Wu F."/>
            <person name="Chen Y."/>
            <person name="Wang J."/>
            <person name="Peng C."/>
            <person name="Meng J."/>
            <person name="Yang L."/>
            <person name="Liu J."/>
            <person name="Wen B."/>
            <person name="Zhang N."/>
            <person name="Huang Z."/>
            <person name="Zhu Q."/>
            <person name="Feng Y."/>
            <person name="Mount A."/>
            <person name="Hedgecock D."/>
            <person name="Xu Z."/>
            <person name="Liu Y."/>
            <person name="Domazet-Loso T."/>
            <person name="Du Y."/>
            <person name="Sun X."/>
            <person name="Zhang S."/>
            <person name="Liu B."/>
            <person name="Cheng P."/>
            <person name="Jiang X."/>
            <person name="Li J."/>
            <person name="Fan D."/>
            <person name="Wang W."/>
            <person name="Fu W."/>
            <person name="Wang T."/>
            <person name="Wang B."/>
            <person name="Zhang J."/>
            <person name="Peng Z."/>
            <person name="Li Y."/>
            <person name="Li N."/>
            <person name="Wang J."/>
            <person name="Chen M."/>
            <person name="He Y."/>
            <person name="Tan F."/>
            <person name="Song X."/>
            <person name="Zheng Q."/>
            <person name="Huang R."/>
            <person name="Yang H."/>
            <person name="Du X."/>
            <person name="Chen L."/>
            <person name="Yang M."/>
            <person name="Gaffney P.M."/>
            <person name="Wang S."/>
            <person name="Luo L."/>
            <person name="She Z."/>
            <person name="Ming Y."/>
            <person name="Huang W."/>
            <person name="Zhang S."/>
            <person name="Huang B."/>
            <person name="Zhang Y."/>
            <person name="Qu T."/>
            <person name="Ni P."/>
            <person name="Miao G."/>
            <person name="Wang J."/>
            <person name="Wang Q."/>
            <person name="Steinberg C.E."/>
            <person name="Wang H."/>
            <person name="Li N."/>
            <person name="Qian L."/>
            <person name="Zhang G."/>
            <person name="Li Y."/>
            <person name="Yang H."/>
            <person name="Liu X."/>
            <person name="Wang J."/>
            <person name="Yin Y."/>
            <person name="Wang J."/>
        </authorList>
    </citation>
    <scope>NUCLEOTIDE SEQUENCE [LARGE SCALE GENOMIC DNA]</scope>
    <source>
        <strain evidence="1">05x7-T-G4-1.051#20</strain>
    </source>
</reference>
<protein>
    <submittedName>
        <fullName evidence="1">Uncharacterized protein</fullName>
    </submittedName>
</protein>
<proteinExistence type="predicted"/>
<dbReference type="InParanoid" id="K1PZY0"/>
<name>K1PZY0_MAGGI</name>
<sequence length="110" mass="13177">MSWFAFQNTCLQLGQEMPSATHHEKPYWTKYYKRQSDWIGKYGCYHRTDLTEAKTFDLHLPSAGICQEFCMEDNESNKLLFFGVQKGNTITRCKRIQNNSINFKRRYYNK</sequence>
<dbReference type="HOGENOM" id="CLU_2173433_0_0_1"/>
<dbReference type="AlphaFoldDB" id="K1PZY0"/>
<accession>K1PZY0</accession>
<evidence type="ECO:0000313" key="1">
    <source>
        <dbReference type="EMBL" id="EKC22110.1"/>
    </source>
</evidence>
<gene>
    <name evidence="1" type="ORF">CGI_10002769</name>
</gene>
<dbReference type="EMBL" id="JH815717">
    <property type="protein sequence ID" value="EKC22110.1"/>
    <property type="molecule type" value="Genomic_DNA"/>
</dbReference>